<keyword evidence="8" id="KW-1185">Reference proteome</keyword>
<dbReference type="PANTHER" id="PTHR12297:SF18">
    <property type="entry name" value="HIG1 DOMAIN FAMILY MEMBER 2A"/>
    <property type="match status" value="1"/>
</dbReference>
<dbReference type="GO" id="GO:0031966">
    <property type="term" value="C:mitochondrial membrane"/>
    <property type="evidence" value="ECO:0007669"/>
    <property type="project" value="UniProtKB-SubCell"/>
</dbReference>
<name>A0A915CR18_9BILA</name>
<evidence type="ECO:0000256" key="1">
    <source>
        <dbReference type="ARBA" id="ARBA00004325"/>
    </source>
</evidence>
<evidence type="ECO:0000256" key="3">
    <source>
        <dbReference type="ARBA" id="ARBA00022989"/>
    </source>
</evidence>
<evidence type="ECO:0000313" key="9">
    <source>
        <dbReference type="WBParaSite" id="jg11220"/>
    </source>
</evidence>
<feature type="compositionally biased region" description="Basic and acidic residues" evidence="5">
    <location>
        <begin position="21"/>
        <end position="40"/>
    </location>
</feature>
<comment type="subcellular location">
    <subcellularLocation>
        <location evidence="1">Mitochondrion membrane</location>
    </subcellularLocation>
</comment>
<dbReference type="Pfam" id="PF04588">
    <property type="entry name" value="HIG_1_N"/>
    <property type="match status" value="1"/>
</dbReference>
<dbReference type="InterPro" id="IPR007667">
    <property type="entry name" value="Hypoxia_induced_domain"/>
</dbReference>
<dbReference type="GO" id="GO:0097250">
    <property type="term" value="P:mitochondrial respirasome assembly"/>
    <property type="evidence" value="ECO:0007669"/>
    <property type="project" value="TreeGrafter"/>
</dbReference>
<dbReference type="Proteomes" id="UP000887574">
    <property type="component" value="Unplaced"/>
</dbReference>
<feature type="domain" description="HIG1" evidence="7">
    <location>
        <begin position="54"/>
        <end position="145"/>
    </location>
</feature>
<evidence type="ECO:0000256" key="4">
    <source>
        <dbReference type="ARBA" id="ARBA00023136"/>
    </source>
</evidence>
<evidence type="ECO:0000256" key="2">
    <source>
        <dbReference type="ARBA" id="ARBA00022692"/>
    </source>
</evidence>
<evidence type="ECO:0000259" key="7">
    <source>
        <dbReference type="PROSITE" id="PS51503"/>
    </source>
</evidence>
<keyword evidence="2 6" id="KW-0812">Transmembrane</keyword>
<feature type="transmembrane region" description="Helical" evidence="6">
    <location>
        <begin position="88"/>
        <end position="107"/>
    </location>
</feature>
<dbReference type="PROSITE" id="PS51503">
    <property type="entry name" value="HIG1"/>
    <property type="match status" value="1"/>
</dbReference>
<evidence type="ECO:0000256" key="6">
    <source>
        <dbReference type="SAM" id="Phobius"/>
    </source>
</evidence>
<feature type="region of interest" description="Disordered" evidence="5">
    <location>
        <begin position="1"/>
        <end position="40"/>
    </location>
</feature>
<keyword evidence="3 6" id="KW-1133">Transmembrane helix</keyword>
<dbReference type="PANTHER" id="PTHR12297">
    <property type="entry name" value="HYPOXIA-INDUCBILE GENE 1 HIG1 -RELATED"/>
    <property type="match status" value="1"/>
</dbReference>
<accession>A0A915CR18</accession>
<dbReference type="Gene3D" id="6.10.140.1320">
    <property type="match status" value="1"/>
</dbReference>
<protein>
    <submittedName>
        <fullName evidence="9">HIG1 domain-containing protein</fullName>
    </submittedName>
</protein>
<sequence length="145" mass="16421">MRSGKDVPEQSDVYEPYLQWKKVDGKESPKDQSRPETVEKRTMMVAKEKTAEISQDIQKRISPHKDETQSEWKIFVDRVKAKSIQNPLVPIGLAATVFCLVGMGAAIKQRKSWKAQYFMRARIAAQTLTVIAAIAGQYAYSSKKT</sequence>
<feature type="transmembrane region" description="Helical" evidence="6">
    <location>
        <begin position="119"/>
        <end position="140"/>
    </location>
</feature>
<organism evidence="8 9">
    <name type="scientific">Ditylenchus dipsaci</name>
    <dbReference type="NCBI Taxonomy" id="166011"/>
    <lineage>
        <taxon>Eukaryota</taxon>
        <taxon>Metazoa</taxon>
        <taxon>Ecdysozoa</taxon>
        <taxon>Nematoda</taxon>
        <taxon>Chromadorea</taxon>
        <taxon>Rhabditida</taxon>
        <taxon>Tylenchina</taxon>
        <taxon>Tylenchomorpha</taxon>
        <taxon>Sphaerularioidea</taxon>
        <taxon>Anguinidae</taxon>
        <taxon>Anguininae</taxon>
        <taxon>Ditylenchus</taxon>
    </lineage>
</organism>
<dbReference type="AlphaFoldDB" id="A0A915CR18"/>
<dbReference type="InterPro" id="IPR050355">
    <property type="entry name" value="RCF1"/>
</dbReference>
<evidence type="ECO:0000313" key="8">
    <source>
        <dbReference type="Proteomes" id="UP000887574"/>
    </source>
</evidence>
<evidence type="ECO:0000256" key="5">
    <source>
        <dbReference type="SAM" id="MobiDB-lite"/>
    </source>
</evidence>
<proteinExistence type="predicted"/>
<dbReference type="WBParaSite" id="jg11220">
    <property type="protein sequence ID" value="jg11220"/>
    <property type="gene ID" value="jg11220"/>
</dbReference>
<reference evidence="9" key="1">
    <citation type="submission" date="2022-11" db="UniProtKB">
        <authorList>
            <consortium name="WormBaseParasite"/>
        </authorList>
    </citation>
    <scope>IDENTIFICATION</scope>
</reference>
<keyword evidence="4 6" id="KW-0472">Membrane</keyword>